<dbReference type="GO" id="GO:0008706">
    <property type="term" value="F:6-phospho-beta-glucosidase activity"/>
    <property type="evidence" value="ECO:0007669"/>
    <property type="project" value="UniProtKB-EC"/>
</dbReference>
<dbReference type="RefSeq" id="WP_421758422.1">
    <property type="nucleotide sequence ID" value="NZ_CACRTX010000016.1"/>
</dbReference>
<dbReference type="GO" id="GO:0005829">
    <property type="term" value="C:cytosol"/>
    <property type="evidence" value="ECO:0007669"/>
    <property type="project" value="TreeGrafter"/>
</dbReference>
<dbReference type="PROSITE" id="PS00653">
    <property type="entry name" value="GLYCOSYL_HYDROL_F1_2"/>
    <property type="match status" value="1"/>
</dbReference>
<evidence type="ECO:0000256" key="5">
    <source>
        <dbReference type="RuleBase" id="RU003690"/>
    </source>
</evidence>
<organism evidence="7">
    <name type="scientific">Enterococcus casseliflavus</name>
    <name type="common">Enterococcus flavescens</name>
    <dbReference type="NCBI Taxonomy" id="37734"/>
    <lineage>
        <taxon>Bacteria</taxon>
        <taxon>Bacillati</taxon>
        <taxon>Bacillota</taxon>
        <taxon>Bacilli</taxon>
        <taxon>Lactobacillales</taxon>
        <taxon>Enterococcaceae</taxon>
        <taxon>Enterococcus</taxon>
    </lineage>
</organism>
<evidence type="ECO:0000256" key="3">
    <source>
        <dbReference type="ARBA" id="ARBA00023295"/>
    </source>
</evidence>
<evidence type="ECO:0000256" key="6">
    <source>
        <dbReference type="RuleBase" id="RU004468"/>
    </source>
</evidence>
<gene>
    <name evidence="7" type="primary">bglH_1</name>
    <name evidence="7" type="ORF">ECLFYP2_00446</name>
</gene>
<dbReference type="FunFam" id="3.20.20.80:FF:000004">
    <property type="entry name" value="Beta-glucosidase 6-phospho-beta-glucosidase"/>
    <property type="match status" value="1"/>
</dbReference>
<proteinExistence type="inferred from homology"/>
<dbReference type="AlphaFoldDB" id="A0A6N3FLT7"/>
<dbReference type="Pfam" id="PF00232">
    <property type="entry name" value="Glyco_hydro_1"/>
    <property type="match status" value="1"/>
</dbReference>
<dbReference type="NCBIfam" id="NF007154">
    <property type="entry name" value="PRK09589.1"/>
    <property type="match status" value="1"/>
</dbReference>
<dbReference type="InterPro" id="IPR001360">
    <property type="entry name" value="Glyco_hydro_1"/>
</dbReference>
<dbReference type="Gene3D" id="3.20.20.80">
    <property type="entry name" value="Glycosidases"/>
    <property type="match status" value="1"/>
</dbReference>
<dbReference type="PRINTS" id="PR00131">
    <property type="entry name" value="GLHYDRLASE1"/>
</dbReference>
<accession>A0A6N3FLT7</accession>
<comment type="similarity">
    <text evidence="1 5">Belongs to the glycosyl hydrolase 1 family.</text>
</comment>
<evidence type="ECO:0000256" key="1">
    <source>
        <dbReference type="ARBA" id="ARBA00010838"/>
    </source>
</evidence>
<protein>
    <submittedName>
        <fullName evidence="7">Aryl-phospho-beta-D-glucosidase BglH</fullName>
        <ecNumber evidence="7">3.2.1.86</ecNumber>
    </submittedName>
</protein>
<dbReference type="NCBIfam" id="NF007158">
    <property type="entry name" value="PRK09593.1"/>
    <property type="match status" value="1"/>
</dbReference>
<dbReference type="EMBL" id="CACRTX010000016">
    <property type="protein sequence ID" value="VYU52806.1"/>
    <property type="molecule type" value="Genomic_DNA"/>
</dbReference>
<dbReference type="SUPFAM" id="SSF51445">
    <property type="entry name" value="(Trans)glycosidases"/>
    <property type="match status" value="1"/>
</dbReference>
<keyword evidence="3 6" id="KW-0326">Glycosidase</keyword>
<evidence type="ECO:0000313" key="7">
    <source>
        <dbReference type="EMBL" id="VYU52806.1"/>
    </source>
</evidence>
<dbReference type="PANTHER" id="PTHR10353">
    <property type="entry name" value="GLYCOSYL HYDROLASE"/>
    <property type="match status" value="1"/>
</dbReference>
<dbReference type="PROSITE" id="PS00572">
    <property type="entry name" value="GLYCOSYL_HYDROL_F1_1"/>
    <property type="match status" value="1"/>
</dbReference>
<dbReference type="PANTHER" id="PTHR10353:SF296">
    <property type="entry name" value="6-PHOSPHO-BETA-GLUCOSIDASE"/>
    <property type="match status" value="1"/>
</dbReference>
<dbReference type="GO" id="GO:0016052">
    <property type="term" value="P:carbohydrate catabolic process"/>
    <property type="evidence" value="ECO:0007669"/>
    <property type="project" value="TreeGrafter"/>
</dbReference>
<evidence type="ECO:0000256" key="4">
    <source>
        <dbReference type="PROSITE-ProRule" id="PRU10055"/>
    </source>
</evidence>
<dbReference type="InterPro" id="IPR018120">
    <property type="entry name" value="Glyco_hydro_1_AS"/>
</dbReference>
<dbReference type="InterPro" id="IPR017853">
    <property type="entry name" value="GH"/>
</dbReference>
<dbReference type="EC" id="3.2.1.86" evidence="7"/>
<dbReference type="InterPro" id="IPR033132">
    <property type="entry name" value="GH_1_N_CS"/>
</dbReference>
<keyword evidence="2 6" id="KW-0378">Hydrolase</keyword>
<name>A0A6N3FLT7_ENTCA</name>
<feature type="active site" description="Nucleophile" evidence="4">
    <location>
        <position position="372"/>
    </location>
</feature>
<reference evidence="7" key="1">
    <citation type="submission" date="2019-11" db="EMBL/GenBank/DDBJ databases">
        <authorList>
            <person name="Feng L."/>
        </authorList>
    </citation>
    <scope>NUCLEOTIDE SEQUENCE</scope>
    <source>
        <strain evidence="7">ECasseliflavusLFYP2</strain>
    </source>
</reference>
<sequence>MGFPENFLWGGATAANQCEGGFDQGGRGLANVDVIPTGKDRRAVITGKREMLAFEEGYFYPAKEAIDMYHHFKEDIALFAEMGFKTYRLSIAWSRIFPKGDEETPNEEGLRFYEELFLECRKYQIEPLVTITHFDCPIHLIKEYGGWRNRKMITFYENLCRAIFTRYKGLVKYWLTFNEINMILHAPFLGAGLTFAEVENEEQIKYQAAHHELVASALATKIAHEIDPENKVGCMLAAASYYPYSCNPKDVWESKKSDRGNYFFIDVQSRGEYPNYGLKMLAEKGITLEQTAEDTALLKAHTVDFISFSYYASRVAASEDSGVEKTEGNLFPTIKNPYLEASEWGWQIDPLGLRITMNDLYDRYQKPLFIVENGLGAVDTPNEDGKINDVYRIDYLRAHIAAMKEAIDQDGVELLGYTSWGCIDLVSAGTGEMKKRYGYIYVDRDNEGNGTLVRSKKQSFYWYKKVIASNGEDLA</sequence>
<dbReference type="NCBIfam" id="NF007356">
    <property type="entry name" value="PRK09852.1"/>
    <property type="match status" value="1"/>
</dbReference>
<evidence type="ECO:0000256" key="2">
    <source>
        <dbReference type="ARBA" id="ARBA00022801"/>
    </source>
</evidence>